<reference evidence="15" key="1">
    <citation type="journal article" date="2020" name="G3 (Bethesda)">
        <title>High-Quality Assemblies for Three Invasive Social Wasps from the &lt;i&gt;Vespula&lt;/i&gt; Genus.</title>
        <authorList>
            <person name="Harrop T.W.R."/>
            <person name="Guhlin J."/>
            <person name="McLaughlin G.M."/>
            <person name="Permina E."/>
            <person name="Stockwell P."/>
            <person name="Gilligan J."/>
            <person name="Le Lec M.F."/>
            <person name="Gruber M.A.M."/>
            <person name="Quinn O."/>
            <person name="Lovegrove M."/>
            <person name="Duncan E.J."/>
            <person name="Remnant E.J."/>
            <person name="Van Eeckhoven J."/>
            <person name="Graham B."/>
            <person name="Knapp R.A."/>
            <person name="Langford K.W."/>
            <person name="Kronenberg Z."/>
            <person name="Press M.O."/>
            <person name="Eacker S.M."/>
            <person name="Wilson-Rankin E.E."/>
            <person name="Purcell J."/>
            <person name="Lester P.J."/>
            <person name="Dearden P.K."/>
        </authorList>
    </citation>
    <scope>NUCLEOTIDE SEQUENCE</scope>
    <source>
        <strain evidence="15">Volc-1</strain>
    </source>
</reference>
<evidence type="ECO:0000313" key="16">
    <source>
        <dbReference type="Proteomes" id="UP000600918"/>
    </source>
</evidence>
<keyword evidence="8" id="KW-0560">Oxidoreductase</keyword>
<dbReference type="FunFam" id="3.40.430.10:FF:000002">
    <property type="entry name" value="Dihydrofolate reductase"/>
    <property type="match status" value="1"/>
</dbReference>
<feature type="repeat" description="WD" evidence="12">
    <location>
        <begin position="53"/>
        <end position="94"/>
    </location>
</feature>
<dbReference type="Gene3D" id="2.130.10.10">
    <property type="entry name" value="YVTN repeat-like/Quinoprotein amine dehydrogenase"/>
    <property type="match status" value="2"/>
</dbReference>
<feature type="region of interest" description="Disordered" evidence="13">
    <location>
        <begin position="510"/>
        <end position="533"/>
    </location>
</feature>
<dbReference type="GO" id="GO:0006730">
    <property type="term" value="P:one-carbon metabolic process"/>
    <property type="evidence" value="ECO:0007669"/>
    <property type="project" value="UniProtKB-KW"/>
</dbReference>
<comment type="catalytic activity">
    <reaction evidence="11">
        <text>(6S)-5,6,7,8-tetrahydrofolate + NADP(+) = 7,8-dihydrofolate + NADPH + H(+)</text>
        <dbReference type="Rhea" id="RHEA:15009"/>
        <dbReference type="ChEBI" id="CHEBI:15378"/>
        <dbReference type="ChEBI" id="CHEBI:57451"/>
        <dbReference type="ChEBI" id="CHEBI:57453"/>
        <dbReference type="ChEBI" id="CHEBI:57783"/>
        <dbReference type="ChEBI" id="CHEBI:58349"/>
        <dbReference type="EC" id="1.5.1.3"/>
    </reaction>
</comment>
<evidence type="ECO:0000313" key="15">
    <source>
        <dbReference type="EMBL" id="KAF7433912.1"/>
    </source>
</evidence>
<dbReference type="InterPro" id="IPR017925">
    <property type="entry name" value="DHFR_CS"/>
</dbReference>
<dbReference type="FunFam" id="2.130.10.10:FF:001228">
    <property type="entry name" value="Predicted protein"/>
    <property type="match status" value="1"/>
</dbReference>
<dbReference type="InterPro" id="IPR024072">
    <property type="entry name" value="DHFR-like_dom_sf"/>
</dbReference>
<dbReference type="PANTHER" id="PTHR16017:SF0">
    <property type="entry name" value="WD REPEAT-CONTAINING PROTEIN 70"/>
    <property type="match status" value="1"/>
</dbReference>
<dbReference type="PANTHER" id="PTHR16017">
    <property type="entry name" value="GASTRULATION DEFECTIVE PROTEIN 1-RELATED"/>
    <property type="match status" value="1"/>
</dbReference>
<evidence type="ECO:0000256" key="11">
    <source>
        <dbReference type="ARBA" id="ARBA00048873"/>
    </source>
</evidence>
<dbReference type="InterPro" id="IPR001680">
    <property type="entry name" value="WD40_rpt"/>
</dbReference>
<dbReference type="Pfam" id="PF00186">
    <property type="entry name" value="DHFR_1"/>
    <property type="match status" value="1"/>
</dbReference>
<dbReference type="GO" id="GO:0005634">
    <property type="term" value="C:nucleus"/>
    <property type="evidence" value="ECO:0007669"/>
    <property type="project" value="TreeGrafter"/>
</dbReference>
<evidence type="ECO:0000256" key="13">
    <source>
        <dbReference type="SAM" id="MobiDB-lite"/>
    </source>
</evidence>
<comment type="caution">
    <text evidence="15">The sequence shown here is derived from an EMBL/GenBank/DDBJ whole genome shotgun (WGS) entry which is preliminary data.</text>
</comment>
<dbReference type="InterPro" id="IPR051858">
    <property type="entry name" value="WD_repeat_GAD-1"/>
</dbReference>
<evidence type="ECO:0000256" key="12">
    <source>
        <dbReference type="PROSITE-ProRule" id="PRU00221"/>
    </source>
</evidence>
<dbReference type="AlphaFoldDB" id="A0A834UDV7"/>
<gene>
    <name evidence="15" type="ORF">H0235_002103</name>
</gene>
<evidence type="ECO:0000256" key="3">
    <source>
        <dbReference type="ARBA" id="ARBA00012856"/>
    </source>
</evidence>
<evidence type="ECO:0000256" key="4">
    <source>
        <dbReference type="ARBA" id="ARBA00022563"/>
    </source>
</evidence>
<comment type="function">
    <text evidence="9">Key enzyme in folate metabolism. Catalyzes an essential reaction for de novo glycine and purine synthesis, and for DNA precursor synthesis.</text>
</comment>
<accession>A0A834UDV7</accession>
<dbReference type="Gene3D" id="3.40.430.10">
    <property type="entry name" value="Dihydrofolate Reductase, subunit A"/>
    <property type="match status" value="1"/>
</dbReference>
<dbReference type="GO" id="GO:0004146">
    <property type="term" value="F:dihydrofolate reductase activity"/>
    <property type="evidence" value="ECO:0007669"/>
    <property type="project" value="UniProtKB-EC"/>
</dbReference>
<comment type="pathway">
    <text evidence="1">Cofactor biosynthesis; tetrahydrofolate biosynthesis; 5,6,7,8-tetrahydrofolate from 7,8-dihydrofolate: step 1/1.</text>
</comment>
<comment type="similarity">
    <text evidence="10">Belongs to the WD repeat GAD-1 family.</text>
</comment>
<dbReference type="InterPro" id="IPR015943">
    <property type="entry name" value="WD40/YVTN_repeat-like_dom_sf"/>
</dbReference>
<dbReference type="CDD" id="cd00209">
    <property type="entry name" value="DHFR"/>
    <property type="match status" value="1"/>
</dbReference>
<dbReference type="EC" id="1.5.1.3" evidence="3"/>
<dbReference type="PROSITE" id="PS50294">
    <property type="entry name" value="WD_REPEATS_REGION"/>
    <property type="match status" value="1"/>
</dbReference>
<protein>
    <recommendedName>
        <fullName evidence="3">dihydrofolate reductase</fullName>
        <ecNumber evidence="3">1.5.1.3</ecNumber>
    </recommendedName>
</protein>
<dbReference type="SUPFAM" id="SSF50978">
    <property type="entry name" value="WD40 repeat-like"/>
    <property type="match status" value="1"/>
</dbReference>
<feature type="compositionally biased region" description="Acidic residues" evidence="13">
    <location>
        <begin position="24"/>
        <end position="38"/>
    </location>
</feature>
<dbReference type="PROSITE" id="PS50082">
    <property type="entry name" value="WD_REPEATS_2"/>
    <property type="match status" value="2"/>
</dbReference>
<dbReference type="FunFam" id="2.130.10.10:FF:001038">
    <property type="entry name" value="WD repeat domain 70"/>
    <property type="match status" value="1"/>
</dbReference>
<sequence length="731" mass="82710">MSKMANDSQILSSKNIIDGRKVEEDEEEEEDDESETEEMSLKEKIPCTHEVTMTHGTKAVIAIAADPSGARLASGSIDYDVCFWDFAGMDSSMRSFRTLQPCENHPIKCLQYSTTGDVILVISGAAQAKVLDRDGFEKCETVKGDQYITDMARTKGHTAGLNSGCWHPFTKEEYLTCSQDSTCRIWLLHRPRGHKNVIKCRAQNGVKTIPTTCSYSREGTVVACGCIDGSIQMWDHRKNFVNPSLTLRNAHGSNNEISSLSFSYLGHTLATRSCDDTLKLWDLRAFKVPIFEVKDLFSRYETTDCMFSPDDSMIVTGESLKKGQDMGKILFYDTKTFELVNEIPVTNSHVIKTLWHPKLNQLFVGCGNGIVKVYYDINRSMRGAKLCVVKSHFKHKHMEVMSTQQIITPHALPLFRQDRPKSVRKQMEKDRLDPVKSRRPDLPITSGQGGRVASSGGTLSSYVIRNLGLSKRIEDDQDPREAILKYAKEAEENPYWIAPAYKKTQPKTIFQTDEQDSGPSTKKQKTSPLVPSGDRKKKLAFFQADLGQHMHLKLYVIAAVCEDLGIGMNGNLPWNLKTEMAFFTRMTSKTSNEKKKNVVLMGRKTWDSIPPKYKPLRNRINVVLTRQSLNFGSGTIPCKNISDALDVISRPPLCEEVEKIWVIGGSSVYKEVLELPNFYRLYLTRIKKRFDCDTFFPELSTDLVPVKDPNVPDGIQEENGIRFEYTVYERK</sequence>
<keyword evidence="4" id="KW-0554">One-carbon metabolism</keyword>
<feature type="domain" description="DHFR" evidence="14">
    <location>
        <begin position="553"/>
        <end position="730"/>
    </location>
</feature>
<evidence type="ECO:0000256" key="6">
    <source>
        <dbReference type="ARBA" id="ARBA00022737"/>
    </source>
</evidence>
<keyword evidence="5 12" id="KW-0853">WD repeat</keyword>
<feature type="region of interest" description="Disordered" evidence="13">
    <location>
        <begin position="420"/>
        <end position="455"/>
    </location>
</feature>
<evidence type="ECO:0000256" key="7">
    <source>
        <dbReference type="ARBA" id="ARBA00022857"/>
    </source>
</evidence>
<keyword evidence="16" id="KW-1185">Reference proteome</keyword>
<dbReference type="Proteomes" id="UP000600918">
    <property type="component" value="Unassembled WGS sequence"/>
</dbReference>
<evidence type="ECO:0000259" key="14">
    <source>
        <dbReference type="PROSITE" id="PS51330"/>
    </source>
</evidence>
<keyword evidence="7" id="KW-0521">NADP</keyword>
<dbReference type="PROSITE" id="PS00075">
    <property type="entry name" value="DHFR_1"/>
    <property type="match status" value="1"/>
</dbReference>
<feature type="region of interest" description="Disordered" evidence="13">
    <location>
        <begin position="1"/>
        <end position="45"/>
    </location>
</feature>
<evidence type="ECO:0000256" key="8">
    <source>
        <dbReference type="ARBA" id="ARBA00023002"/>
    </source>
</evidence>
<dbReference type="UniPathway" id="UPA00077">
    <property type="reaction ID" value="UER00158"/>
</dbReference>
<comment type="similarity">
    <text evidence="2">Belongs to the dihydrofolate reductase family.</text>
</comment>
<dbReference type="InterPro" id="IPR001796">
    <property type="entry name" value="DHFR_dom"/>
</dbReference>
<organism evidence="15 16">
    <name type="scientific">Vespula pensylvanica</name>
    <name type="common">Western yellow jacket</name>
    <name type="synonym">Wasp</name>
    <dbReference type="NCBI Taxonomy" id="30213"/>
    <lineage>
        <taxon>Eukaryota</taxon>
        <taxon>Metazoa</taxon>
        <taxon>Ecdysozoa</taxon>
        <taxon>Arthropoda</taxon>
        <taxon>Hexapoda</taxon>
        <taxon>Insecta</taxon>
        <taxon>Pterygota</taxon>
        <taxon>Neoptera</taxon>
        <taxon>Endopterygota</taxon>
        <taxon>Hymenoptera</taxon>
        <taxon>Apocrita</taxon>
        <taxon>Aculeata</taxon>
        <taxon>Vespoidea</taxon>
        <taxon>Vespidae</taxon>
        <taxon>Vespinae</taxon>
        <taxon>Vespula</taxon>
    </lineage>
</organism>
<evidence type="ECO:0000256" key="9">
    <source>
        <dbReference type="ARBA" id="ARBA00025067"/>
    </source>
</evidence>
<dbReference type="SUPFAM" id="SSF53597">
    <property type="entry name" value="Dihydrofolate reductase-like"/>
    <property type="match status" value="1"/>
</dbReference>
<evidence type="ECO:0000256" key="10">
    <source>
        <dbReference type="ARBA" id="ARBA00038343"/>
    </source>
</evidence>
<feature type="compositionally biased region" description="Polar residues" evidence="13">
    <location>
        <begin position="510"/>
        <end position="529"/>
    </location>
</feature>
<dbReference type="GO" id="GO:0035861">
    <property type="term" value="C:site of double-strand break"/>
    <property type="evidence" value="ECO:0007669"/>
    <property type="project" value="TreeGrafter"/>
</dbReference>
<evidence type="ECO:0000256" key="5">
    <source>
        <dbReference type="ARBA" id="ARBA00022574"/>
    </source>
</evidence>
<evidence type="ECO:0000256" key="1">
    <source>
        <dbReference type="ARBA" id="ARBA00004903"/>
    </source>
</evidence>
<feature type="repeat" description="WD" evidence="12">
    <location>
        <begin position="250"/>
        <end position="284"/>
    </location>
</feature>
<dbReference type="InterPro" id="IPR036322">
    <property type="entry name" value="WD40_repeat_dom_sf"/>
</dbReference>
<name>A0A834UDV7_VESPE</name>
<dbReference type="PRINTS" id="PR00070">
    <property type="entry name" value="DHFR"/>
</dbReference>
<feature type="compositionally biased region" description="Polar residues" evidence="13">
    <location>
        <begin position="1"/>
        <end position="15"/>
    </location>
</feature>
<dbReference type="EMBL" id="JACSDY010000002">
    <property type="protein sequence ID" value="KAF7433912.1"/>
    <property type="molecule type" value="Genomic_DNA"/>
</dbReference>
<dbReference type="Pfam" id="PF00400">
    <property type="entry name" value="WD40"/>
    <property type="match status" value="4"/>
</dbReference>
<keyword evidence="6" id="KW-0677">Repeat</keyword>
<dbReference type="SMART" id="SM00320">
    <property type="entry name" value="WD40"/>
    <property type="match status" value="6"/>
</dbReference>
<proteinExistence type="inferred from homology"/>
<dbReference type="GO" id="GO:0046654">
    <property type="term" value="P:tetrahydrofolate biosynthetic process"/>
    <property type="evidence" value="ECO:0007669"/>
    <property type="project" value="UniProtKB-UniPathway"/>
</dbReference>
<dbReference type="PROSITE" id="PS51330">
    <property type="entry name" value="DHFR_2"/>
    <property type="match status" value="1"/>
</dbReference>
<evidence type="ECO:0000256" key="2">
    <source>
        <dbReference type="ARBA" id="ARBA00009539"/>
    </source>
</evidence>
<feature type="compositionally biased region" description="Basic and acidic residues" evidence="13">
    <location>
        <begin position="420"/>
        <end position="441"/>
    </location>
</feature>